<dbReference type="EMBL" id="CP130613">
    <property type="protein sequence ID" value="WKW15578.1"/>
    <property type="molecule type" value="Genomic_DNA"/>
</dbReference>
<proteinExistence type="predicted"/>
<name>A0AA49K198_9BACT</name>
<gene>
    <name evidence="1" type="ORF">Strain138_001977</name>
    <name evidence="2" type="ORF">Strain318_001976</name>
</gene>
<keyword evidence="3" id="KW-1185">Reference proteome</keyword>
<dbReference type="AlphaFoldDB" id="A0AA49K198"/>
<reference evidence="2" key="1">
    <citation type="submission" date="2023-07" db="EMBL/GenBank/DDBJ databases">
        <authorList>
            <person name="Haufschild T."/>
            <person name="Kallscheuer N."/>
            <person name="Hammer J."/>
            <person name="Kohn T."/>
            <person name="Kabuu M."/>
            <person name="Jogler M."/>
            <person name="Wohfarth N."/>
            <person name="Heuer A."/>
            <person name="Rohde M."/>
            <person name="van Teeseling M.C.F."/>
            <person name="Jogler C."/>
        </authorList>
    </citation>
    <scope>NUCLEOTIDE SEQUENCE</scope>
    <source>
        <strain evidence="1">Strain 138</strain>
        <strain evidence="2">Strain 318</strain>
    </source>
</reference>
<evidence type="ECO:0000313" key="3">
    <source>
        <dbReference type="Proteomes" id="UP001229955"/>
    </source>
</evidence>
<protein>
    <submittedName>
        <fullName evidence="2">Uncharacterized protein</fullName>
    </submittedName>
</protein>
<sequence length="89" mass="9333">MKKSTLVTILIIAGFTGLLLYSTLSAQQVECSACVTFEGKTNCATATGKDEAEALKTVVNTACGTISQGMDGSIRCSGMPPQRPVCRTR</sequence>
<organism evidence="2 3">
    <name type="scientific">Pseudogemmatithrix spongiicola</name>
    <dbReference type="NCBI Taxonomy" id="3062599"/>
    <lineage>
        <taxon>Bacteria</taxon>
        <taxon>Pseudomonadati</taxon>
        <taxon>Gemmatimonadota</taxon>
        <taxon>Gemmatimonadia</taxon>
        <taxon>Gemmatimonadales</taxon>
        <taxon>Gemmatimonadaceae</taxon>
        <taxon>Pseudogemmatithrix</taxon>
    </lineage>
</organism>
<dbReference type="Proteomes" id="UP001229955">
    <property type="component" value="Chromosome"/>
</dbReference>
<evidence type="ECO:0000313" key="1">
    <source>
        <dbReference type="EMBL" id="WKW12671.1"/>
    </source>
</evidence>
<accession>A0AA49Q5C0</accession>
<dbReference type="KEGG" id="pspc:Strain318_001976"/>
<dbReference type="RefSeq" id="WP_367885550.1">
    <property type="nucleotide sequence ID" value="NZ_CP130612.1"/>
</dbReference>
<accession>A0AA49K198</accession>
<dbReference type="EMBL" id="CP130612">
    <property type="protein sequence ID" value="WKW12671.1"/>
    <property type="molecule type" value="Genomic_DNA"/>
</dbReference>
<evidence type="ECO:0000313" key="2">
    <source>
        <dbReference type="EMBL" id="WKW15578.1"/>
    </source>
</evidence>